<dbReference type="InterPro" id="IPR003331">
    <property type="entry name" value="UDP_GlcNAc_Epimerase_2_dom"/>
</dbReference>
<keyword evidence="4" id="KW-1185">Reference proteome</keyword>
<dbReference type="NCBIfam" id="TIGR00236">
    <property type="entry name" value="wecB"/>
    <property type="match status" value="1"/>
</dbReference>
<name>A0A2U1B915_9BACT</name>
<evidence type="ECO:0000313" key="3">
    <source>
        <dbReference type="EMBL" id="PVY45141.1"/>
    </source>
</evidence>
<proteinExistence type="inferred from homology"/>
<evidence type="ECO:0000259" key="2">
    <source>
        <dbReference type="Pfam" id="PF02350"/>
    </source>
</evidence>
<dbReference type="OrthoDB" id="9803238at2"/>
<evidence type="ECO:0000256" key="1">
    <source>
        <dbReference type="RuleBase" id="RU003513"/>
    </source>
</evidence>
<sequence>MKLLTIVGARPQFIKAAMVSRAILRRNAMSGSTLITEQILHTGQHYDPDMSEIFFRQLEIPEPSFRLNCGGMTHAEMTGTMLIEIEKILLSELPDALLVYGDTNSTLAGALAAAKLHIPVIHVEAGLRSFNQAMPEELNRILTDHASSLLLYPTRSALLNLQREGLADRACEVGDVMYDAALCFGGLAEQYSGVLGRFNLRSGNFRLATVHRAENTDDPLRLAAIFTALQELASPEFPLILPLHPRTRIRLENAGIASQLRKTPGLLLSEPLSFLDMVKLEKHASCILTDSGGIQKEAAFHCVPCITLRNETEWDETVVSGWNHLTGADTAAILSAVREAKSPATPLQAYGTGDAAEKTVTAILEHFGGTN</sequence>
<keyword evidence="1" id="KW-0413">Isomerase</keyword>
<dbReference type="EMBL" id="QEKH01000003">
    <property type="protein sequence ID" value="PVY45141.1"/>
    <property type="molecule type" value="Genomic_DNA"/>
</dbReference>
<dbReference type="PANTHER" id="PTHR43174">
    <property type="entry name" value="UDP-N-ACETYLGLUCOSAMINE 2-EPIMERASE"/>
    <property type="match status" value="1"/>
</dbReference>
<feature type="domain" description="UDP-N-acetylglucosamine 2-epimerase" evidence="2">
    <location>
        <begin position="32"/>
        <end position="363"/>
    </location>
</feature>
<organism evidence="3 4">
    <name type="scientific">Victivallis vadensis</name>
    <dbReference type="NCBI Taxonomy" id="172901"/>
    <lineage>
        <taxon>Bacteria</taxon>
        <taxon>Pseudomonadati</taxon>
        <taxon>Lentisphaerota</taxon>
        <taxon>Lentisphaeria</taxon>
        <taxon>Victivallales</taxon>
        <taxon>Victivallaceae</taxon>
        <taxon>Victivallis</taxon>
    </lineage>
</organism>
<gene>
    <name evidence="3" type="ORF">C8D82_10355</name>
</gene>
<dbReference type="GO" id="GO:0016853">
    <property type="term" value="F:isomerase activity"/>
    <property type="evidence" value="ECO:0007669"/>
    <property type="project" value="UniProtKB-KW"/>
</dbReference>
<dbReference type="GeneID" id="78294045"/>
<dbReference type="Gene3D" id="3.40.50.2000">
    <property type="entry name" value="Glycogen Phosphorylase B"/>
    <property type="match status" value="2"/>
</dbReference>
<dbReference type="Proteomes" id="UP000245959">
    <property type="component" value="Unassembled WGS sequence"/>
</dbReference>
<dbReference type="CDD" id="cd03786">
    <property type="entry name" value="GTB_UDP-GlcNAc_2-Epimerase"/>
    <property type="match status" value="1"/>
</dbReference>
<dbReference type="PANTHER" id="PTHR43174:SF1">
    <property type="entry name" value="UDP-N-ACETYLGLUCOSAMINE 2-EPIMERASE"/>
    <property type="match status" value="1"/>
</dbReference>
<reference evidence="3 4" key="1">
    <citation type="submission" date="2018-04" db="EMBL/GenBank/DDBJ databases">
        <title>Genomic Encyclopedia of Type Strains, Phase IV (KMG-IV): sequencing the most valuable type-strain genomes for metagenomic binning, comparative biology and taxonomic classification.</title>
        <authorList>
            <person name="Goeker M."/>
        </authorList>
    </citation>
    <scope>NUCLEOTIDE SEQUENCE [LARGE SCALE GENOMIC DNA]</scope>
    <source>
        <strain evidence="3 4">DSM 14823</strain>
    </source>
</reference>
<comment type="caution">
    <text evidence="3">The sequence shown here is derived from an EMBL/GenBank/DDBJ whole genome shotgun (WGS) entry which is preliminary data.</text>
</comment>
<dbReference type="AlphaFoldDB" id="A0A2U1B915"/>
<comment type="similarity">
    <text evidence="1">Belongs to the UDP-N-acetylglucosamine 2-epimerase family.</text>
</comment>
<protein>
    <submittedName>
        <fullName evidence="3">UDP-GlcNAc3NAcA epimerase</fullName>
    </submittedName>
</protein>
<dbReference type="InterPro" id="IPR029767">
    <property type="entry name" value="WecB-like"/>
</dbReference>
<accession>A0A2U1B915</accession>
<evidence type="ECO:0000313" key="4">
    <source>
        <dbReference type="Proteomes" id="UP000245959"/>
    </source>
</evidence>
<dbReference type="SUPFAM" id="SSF53756">
    <property type="entry name" value="UDP-Glycosyltransferase/glycogen phosphorylase"/>
    <property type="match status" value="1"/>
</dbReference>
<dbReference type="Pfam" id="PF02350">
    <property type="entry name" value="Epimerase_2"/>
    <property type="match status" value="1"/>
</dbReference>
<dbReference type="RefSeq" id="WP_116882716.1">
    <property type="nucleotide sequence ID" value="NZ_CABMMC010000125.1"/>
</dbReference>